<dbReference type="AlphaFoldDB" id="R7T595"/>
<reference evidence="2 4" key="2">
    <citation type="journal article" date="2013" name="Nature">
        <title>Insights into bilaterian evolution from three spiralian genomes.</title>
        <authorList>
            <person name="Simakov O."/>
            <person name="Marletaz F."/>
            <person name="Cho S.J."/>
            <person name="Edsinger-Gonzales E."/>
            <person name="Havlak P."/>
            <person name="Hellsten U."/>
            <person name="Kuo D.H."/>
            <person name="Larsson T."/>
            <person name="Lv J."/>
            <person name="Arendt D."/>
            <person name="Savage R."/>
            <person name="Osoegawa K."/>
            <person name="de Jong P."/>
            <person name="Grimwood J."/>
            <person name="Chapman J.A."/>
            <person name="Shapiro H."/>
            <person name="Aerts A."/>
            <person name="Otillar R.P."/>
            <person name="Terry A.Y."/>
            <person name="Boore J.L."/>
            <person name="Grigoriev I.V."/>
            <person name="Lindberg D.R."/>
            <person name="Seaver E.C."/>
            <person name="Weisblat D.A."/>
            <person name="Putnam N.H."/>
            <person name="Rokhsar D.S."/>
        </authorList>
    </citation>
    <scope>NUCLEOTIDE SEQUENCE</scope>
    <source>
        <strain evidence="2 4">I ESC-2004</strain>
    </source>
</reference>
<dbReference type="Proteomes" id="UP000014760">
    <property type="component" value="Unassembled WGS sequence"/>
</dbReference>
<gene>
    <name evidence="2" type="ORF">CAPTEDRAFT_200404</name>
</gene>
<dbReference type="EMBL" id="AMQN01015367">
    <property type="status" value="NOT_ANNOTATED_CDS"/>
    <property type="molecule type" value="Genomic_DNA"/>
</dbReference>
<dbReference type="EnsemblMetazoa" id="CapteT200404">
    <property type="protein sequence ID" value="CapteP200404"/>
    <property type="gene ID" value="CapteG200404"/>
</dbReference>
<dbReference type="EMBL" id="KB311838">
    <property type="protein sequence ID" value="ELT88489.1"/>
    <property type="molecule type" value="Genomic_DNA"/>
</dbReference>
<keyword evidence="1" id="KW-0812">Transmembrane</keyword>
<dbReference type="EMBL" id="AMQN01015368">
    <property type="status" value="NOT_ANNOTATED_CDS"/>
    <property type="molecule type" value="Genomic_DNA"/>
</dbReference>
<evidence type="ECO:0000313" key="4">
    <source>
        <dbReference type="Proteomes" id="UP000014760"/>
    </source>
</evidence>
<feature type="transmembrane region" description="Helical" evidence="1">
    <location>
        <begin position="46"/>
        <end position="67"/>
    </location>
</feature>
<keyword evidence="1" id="KW-1133">Transmembrane helix</keyword>
<evidence type="ECO:0000313" key="3">
    <source>
        <dbReference type="EnsemblMetazoa" id="CapteP200404"/>
    </source>
</evidence>
<protein>
    <submittedName>
        <fullName evidence="2 3">Uncharacterized protein</fullName>
    </submittedName>
</protein>
<name>R7T595_CAPTE</name>
<dbReference type="HOGENOM" id="CLU_059634_0_0_1"/>
<sequence length="407" mass="45209">MIKSDVEYIDRNLCTEQPKEQSFLIGRPAKHSGSQSVPRLRGSSSLRLFVCLHVICLLIIPSLGASVCPDEGRYYYYDDIIGICNPCASVCVDAEKWGTTFECQTYCPGGQTDLQRTFKYYFLNFLLPDWPHSASTSPRMIKASAPHSTETPDNGLKSTVVNADGLSYGVVNTVVVITILIMVMAAIGFVVCYKREESAMKKRENHPENPHSTKCQPLENVLTEPATGIPESSAIEQADGNSHRESFVFATDLNTSTVSIDVWPGAEEFFRNFNAYCFRGIPAGENASRVSELNRNIEVKVFAEPQNISSHEASETDPCLAEMAFGGTNASIEVKDLEKEMLAEQKLQLIEELQKSRYLEYLGYVDKQFVITLNQGGPKPEEIRQDFLRAGFAPEEFSIGYSGNSNV</sequence>
<evidence type="ECO:0000313" key="2">
    <source>
        <dbReference type="EMBL" id="ELT88489.1"/>
    </source>
</evidence>
<keyword evidence="1" id="KW-0472">Membrane</keyword>
<evidence type="ECO:0000256" key="1">
    <source>
        <dbReference type="SAM" id="Phobius"/>
    </source>
</evidence>
<accession>R7T595</accession>
<organism evidence="2">
    <name type="scientific">Capitella teleta</name>
    <name type="common">Polychaete worm</name>
    <dbReference type="NCBI Taxonomy" id="283909"/>
    <lineage>
        <taxon>Eukaryota</taxon>
        <taxon>Metazoa</taxon>
        <taxon>Spiralia</taxon>
        <taxon>Lophotrochozoa</taxon>
        <taxon>Annelida</taxon>
        <taxon>Polychaeta</taxon>
        <taxon>Sedentaria</taxon>
        <taxon>Scolecida</taxon>
        <taxon>Capitellidae</taxon>
        <taxon>Capitella</taxon>
    </lineage>
</organism>
<keyword evidence="4" id="KW-1185">Reference proteome</keyword>
<feature type="transmembrane region" description="Helical" evidence="1">
    <location>
        <begin position="166"/>
        <end position="193"/>
    </location>
</feature>
<reference evidence="3" key="3">
    <citation type="submission" date="2015-06" db="UniProtKB">
        <authorList>
            <consortium name="EnsemblMetazoa"/>
        </authorList>
    </citation>
    <scope>IDENTIFICATION</scope>
</reference>
<proteinExistence type="predicted"/>
<reference evidence="4" key="1">
    <citation type="submission" date="2012-12" db="EMBL/GenBank/DDBJ databases">
        <authorList>
            <person name="Hellsten U."/>
            <person name="Grimwood J."/>
            <person name="Chapman J.A."/>
            <person name="Shapiro H."/>
            <person name="Aerts A."/>
            <person name="Otillar R.P."/>
            <person name="Terry A.Y."/>
            <person name="Boore J.L."/>
            <person name="Simakov O."/>
            <person name="Marletaz F."/>
            <person name="Cho S.-J."/>
            <person name="Edsinger-Gonzales E."/>
            <person name="Havlak P."/>
            <person name="Kuo D.-H."/>
            <person name="Larsson T."/>
            <person name="Lv J."/>
            <person name="Arendt D."/>
            <person name="Savage R."/>
            <person name="Osoegawa K."/>
            <person name="de Jong P."/>
            <person name="Lindberg D.R."/>
            <person name="Seaver E.C."/>
            <person name="Weisblat D.A."/>
            <person name="Putnam N.H."/>
            <person name="Grigoriev I.V."/>
            <person name="Rokhsar D.S."/>
        </authorList>
    </citation>
    <scope>NUCLEOTIDE SEQUENCE</scope>
    <source>
        <strain evidence="4">I ESC-2004</strain>
    </source>
</reference>